<dbReference type="RefSeq" id="WP_088602319.1">
    <property type="nucleotide sequence ID" value="NZ_NJIH01000003.1"/>
</dbReference>
<dbReference type="CDD" id="cd00914">
    <property type="entry name" value="PCD_DCoH_subfamily_b"/>
    <property type="match status" value="1"/>
</dbReference>
<keyword evidence="6" id="KW-1185">Reference proteome</keyword>
<dbReference type="HAMAP" id="MF_00434">
    <property type="entry name" value="Pterin_4_alpha"/>
    <property type="match status" value="1"/>
</dbReference>
<accession>A0A225MV95</accession>
<name>A0A225MV95_9BURK</name>
<dbReference type="GO" id="GO:0006729">
    <property type="term" value="P:tetrahydrobiopterin biosynthetic process"/>
    <property type="evidence" value="ECO:0007669"/>
    <property type="project" value="InterPro"/>
</dbReference>
<organism evidence="5 6">
    <name type="scientific">Candidimonas nitroreducens</name>
    <dbReference type="NCBI Taxonomy" id="683354"/>
    <lineage>
        <taxon>Bacteria</taxon>
        <taxon>Pseudomonadati</taxon>
        <taxon>Pseudomonadota</taxon>
        <taxon>Betaproteobacteria</taxon>
        <taxon>Burkholderiales</taxon>
        <taxon>Alcaligenaceae</taxon>
        <taxon>Candidimonas</taxon>
    </lineage>
</organism>
<protein>
    <recommendedName>
        <fullName evidence="4">Putative pterin-4-alpha-carbinolamine dehydratase</fullName>
        <shortName evidence="4">PHS</shortName>
        <ecNumber evidence="4">4.2.1.96</ecNumber>
    </recommendedName>
    <alternativeName>
        <fullName evidence="4">4-alpha-hydroxy-tetrahydropterin dehydratase</fullName>
    </alternativeName>
    <alternativeName>
        <fullName evidence="4">Pterin carbinolamine dehydratase</fullName>
        <shortName evidence="4">PCD</shortName>
    </alternativeName>
</protein>
<dbReference type="NCBIfam" id="NF002018">
    <property type="entry name" value="PRK00823.1-3"/>
    <property type="match status" value="1"/>
</dbReference>
<comment type="similarity">
    <text evidence="2 4">Belongs to the pterin-4-alpha-carbinolamine dehydratase family.</text>
</comment>
<proteinExistence type="inferred from homology"/>
<dbReference type="PANTHER" id="PTHR12599">
    <property type="entry name" value="PTERIN-4-ALPHA-CARBINOLAMINE DEHYDRATASE"/>
    <property type="match status" value="1"/>
</dbReference>
<dbReference type="EMBL" id="NJIH01000003">
    <property type="protein sequence ID" value="OWT63740.1"/>
    <property type="molecule type" value="Genomic_DNA"/>
</dbReference>
<comment type="catalytic activity">
    <reaction evidence="1 4">
        <text>(4aS,6R)-4a-hydroxy-L-erythro-5,6,7,8-tetrahydrobiopterin = (6R)-L-erythro-6,7-dihydrobiopterin + H2O</text>
        <dbReference type="Rhea" id="RHEA:11920"/>
        <dbReference type="ChEBI" id="CHEBI:15377"/>
        <dbReference type="ChEBI" id="CHEBI:15642"/>
        <dbReference type="ChEBI" id="CHEBI:43120"/>
        <dbReference type="EC" id="4.2.1.96"/>
    </reaction>
</comment>
<evidence type="ECO:0000313" key="5">
    <source>
        <dbReference type="EMBL" id="OWT63740.1"/>
    </source>
</evidence>
<evidence type="ECO:0000256" key="4">
    <source>
        <dbReference type="HAMAP-Rule" id="MF_00434"/>
    </source>
</evidence>
<dbReference type="OrthoDB" id="9794987at2"/>
<dbReference type="Proteomes" id="UP000214603">
    <property type="component" value="Unassembled WGS sequence"/>
</dbReference>
<dbReference type="SUPFAM" id="SSF55248">
    <property type="entry name" value="PCD-like"/>
    <property type="match status" value="1"/>
</dbReference>
<dbReference type="InterPro" id="IPR036428">
    <property type="entry name" value="PCD_sf"/>
</dbReference>
<evidence type="ECO:0000256" key="3">
    <source>
        <dbReference type="ARBA" id="ARBA00023239"/>
    </source>
</evidence>
<dbReference type="Pfam" id="PF01329">
    <property type="entry name" value="Pterin_4a"/>
    <property type="match status" value="1"/>
</dbReference>
<keyword evidence="3 4" id="KW-0456">Lyase</keyword>
<dbReference type="AlphaFoldDB" id="A0A225MV95"/>
<reference evidence="6" key="1">
    <citation type="submission" date="2017-06" db="EMBL/GenBank/DDBJ databases">
        <title>Herbaspirillum phytohormonus sp. nov., isolated from the root nodule of Robinia pseudoacacia in lead-zinc mine.</title>
        <authorList>
            <person name="Fan M."/>
            <person name="Lin Y."/>
        </authorList>
    </citation>
    <scope>NUCLEOTIDE SEQUENCE [LARGE SCALE GENOMIC DNA]</scope>
    <source>
        <strain evidence="6">SC-089</strain>
    </source>
</reference>
<sequence>MKSQPQLVGAPAALLLLDGWSAVPSRDAIQKTYVFKNFSEAFGFMTRVALQAEKMDHHPEWSNVYNSVSVVLSTHDAKGVTQLDVSLAAHMDQLV</sequence>
<dbReference type="Gene3D" id="3.30.1360.20">
    <property type="entry name" value="Transcriptional coactivator/pterin dehydratase"/>
    <property type="match status" value="1"/>
</dbReference>
<dbReference type="PANTHER" id="PTHR12599:SF0">
    <property type="entry name" value="PTERIN-4-ALPHA-CARBINOLAMINE DEHYDRATASE"/>
    <property type="match status" value="1"/>
</dbReference>
<evidence type="ECO:0000256" key="1">
    <source>
        <dbReference type="ARBA" id="ARBA00001554"/>
    </source>
</evidence>
<comment type="caution">
    <text evidence="5">The sequence shown here is derived from an EMBL/GenBank/DDBJ whole genome shotgun (WGS) entry which is preliminary data.</text>
</comment>
<gene>
    <name evidence="5" type="ORF">CEY11_05345</name>
</gene>
<dbReference type="EC" id="4.2.1.96" evidence="4"/>
<dbReference type="GO" id="GO:0008124">
    <property type="term" value="F:4-alpha-hydroxytetrahydrobiopterin dehydratase activity"/>
    <property type="evidence" value="ECO:0007669"/>
    <property type="project" value="UniProtKB-UniRule"/>
</dbReference>
<evidence type="ECO:0000313" key="6">
    <source>
        <dbReference type="Proteomes" id="UP000214603"/>
    </source>
</evidence>
<dbReference type="InterPro" id="IPR001533">
    <property type="entry name" value="Pterin_deHydtase"/>
</dbReference>
<evidence type="ECO:0000256" key="2">
    <source>
        <dbReference type="ARBA" id="ARBA00006472"/>
    </source>
</evidence>